<name>A0A7I8IU81_SPIIN</name>
<dbReference type="InterPro" id="IPR045312">
    <property type="entry name" value="PCBER-like"/>
</dbReference>
<keyword evidence="7" id="KW-1185">Reference proteome</keyword>
<feature type="domain" description="NmrA-like" evidence="5">
    <location>
        <begin position="36"/>
        <end position="330"/>
    </location>
</feature>
<dbReference type="GO" id="GO:0016491">
    <property type="term" value="F:oxidoreductase activity"/>
    <property type="evidence" value="ECO:0007669"/>
    <property type="project" value="UniProtKB-KW"/>
</dbReference>
<dbReference type="InterPro" id="IPR008030">
    <property type="entry name" value="NmrA-like"/>
</dbReference>
<proteinExistence type="inferred from homology"/>
<sequence length="334" mass="36740">MPPYSDKLGVLPGKETRRRGSENGGDGEEQRAGDRGTGYIGKFIVLASAKAGNPTFLLIRKSSAESAGPEKAALLQNFKDAGVTFLYGDLLDHESLVSAFKQVDVVISAVGTPQLPEQTRIVAAIKEAGNVKRFFPSEFGNDVDRVHAEEPAKSAFQAKIDIRRLVESEGIPHTIVSSNFFGAYFLPSLTQPDFPSSPPRDKVIILGDGNPKAIFVLEEDIATYTIRAVDDPRTLNKILYLRPPANILSFNELVTLWEGKIGKTLEKTFVPKRRSSRISKLPFPANLVLAITHSVFVRGDHTNFDIEPSFGVEASELYPDVKYTTVSDFLNRFV</sequence>
<dbReference type="InterPro" id="IPR050608">
    <property type="entry name" value="NmrA-type/Isoflavone_red_sf"/>
</dbReference>
<dbReference type="EMBL" id="CACRZD030000006">
    <property type="protein sequence ID" value="CAA6661378.1"/>
    <property type="molecule type" value="Genomic_DNA"/>
</dbReference>
<dbReference type="Gene3D" id="3.40.50.720">
    <property type="entry name" value="NAD(P)-binding Rossmann-like Domain"/>
    <property type="match status" value="1"/>
</dbReference>
<evidence type="ECO:0000313" key="7">
    <source>
        <dbReference type="Proteomes" id="UP001189122"/>
    </source>
</evidence>
<keyword evidence="2" id="KW-0521">NADP</keyword>
<protein>
    <recommendedName>
        <fullName evidence="5">NmrA-like domain-containing protein</fullName>
    </recommendedName>
</protein>
<evidence type="ECO:0000256" key="1">
    <source>
        <dbReference type="ARBA" id="ARBA00005725"/>
    </source>
</evidence>
<dbReference type="EMBL" id="LR743593">
    <property type="protein sequence ID" value="CAA2621691.1"/>
    <property type="molecule type" value="Genomic_DNA"/>
</dbReference>
<evidence type="ECO:0000256" key="3">
    <source>
        <dbReference type="ARBA" id="ARBA00023002"/>
    </source>
</evidence>
<dbReference type="SUPFAM" id="SSF51735">
    <property type="entry name" value="NAD(P)-binding Rossmann-fold domains"/>
    <property type="match status" value="1"/>
</dbReference>
<dbReference type="InterPro" id="IPR036291">
    <property type="entry name" value="NAD(P)-bd_dom_sf"/>
</dbReference>
<comment type="similarity">
    <text evidence="1">Belongs to the NmrA-type oxidoreductase family. Isoflavone reductase subfamily.</text>
</comment>
<feature type="region of interest" description="Disordered" evidence="4">
    <location>
        <begin position="1"/>
        <end position="34"/>
    </location>
</feature>
<dbReference type="AlphaFoldDB" id="A0A7I8IU81"/>
<evidence type="ECO:0000259" key="5">
    <source>
        <dbReference type="Pfam" id="PF05368"/>
    </source>
</evidence>
<dbReference type="Proteomes" id="UP001189122">
    <property type="component" value="Unassembled WGS sequence"/>
</dbReference>
<evidence type="ECO:0000313" key="6">
    <source>
        <dbReference type="EMBL" id="CAA2621691.1"/>
    </source>
</evidence>
<organism evidence="6">
    <name type="scientific">Spirodela intermedia</name>
    <name type="common">Intermediate duckweed</name>
    <dbReference type="NCBI Taxonomy" id="51605"/>
    <lineage>
        <taxon>Eukaryota</taxon>
        <taxon>Viridiplantae</taxon>
        <taxon>Streptophyta</taxon>
        <taxon>Embryophyta</taxon>
        <taxon>Tracheophyta</taxon>
        <taxon>Spermatophyta</taxon>
        <taxon>Magnoliopsida</taxon>
        <taxon>Liliopsida</taxon>
        <taxon>Araceae</taxon>
        <taxon>Lemnoideae</taxon>
        <taxon>Spirodela</taxon>
    </lineage>
</organism>
<reference evidence="6 7" key="1">
    <citation type="submission" date="2019-12" db="EMBL/GenBank/DDBJ databases">
        <authorList>
            <person name="Scholz U."/>
            <person name="Mascher M."/>
            <person name="Fiebig A."/>
        </authorList>
    </citation>
    <scope>NUCLEOTIDE SEQUENCE</scope>
</reference>
<evidence type="ECO:0000256" key="4">
    <source>
        <dbReference type="SAM" id="MobiDB-lite"/>
    </source>
</evidence>
<gene>
    <name evidence="6" type="ORF">SI7747_06007773</name>
</gene>
<dbReference type="CDD" id="cd05259">
    <property type="entry name" value="PCBER_SDR_a"/>
    <property type="match status" value="1"/>
</dbReference>
<dbReference type="PANTHER" id="PTHR43349">
    <property type="entry name" value="PINORESINOL REDUCTASE-RELATED"/>
    <property type="match status" value="1"/>
</dbReference>
<accession>A0A7I8IU81</accession>
<dbReference type="Pfam" id="PF05368">
    <property type="entry name" value="NmrA"/>
    <property type="match status" value="1"/>
</dbReference>
<dbReference type="PANTHER" id="PTHR43349:SF35">
    <property type="entry name" value="PHENYLCOUMARAN BENZYLIC ETHER REDUCTASE 1"/>
    <property type="match status" value="1"/>
</dbReference>
<dbReference type="Gene3D" id="3.90.25.10">
    <property type="entry name" value="UDP-galactose 4-epimerase, domain 1"/>
    <property type="match status" value="1"/>
</dbReference>
<keyword evidence="3" id="KW-0560">Oxidoreductase</keyword>
<evidence type="ECO:0000256" key="2">
    <source>
        <dbReference type="ARBA" id="ARBA00022857"/>
    </source>
</evidence>